<evidence type="ECO:0000256" key="1">
    <source>
        <dbReference type="SAM" id="Coils"/>
    </source>
</evidence>
<comment type="caution">
    <text evidence="2">The sequence shown here is derived from an EMBL/GenBank/DDBJ whole genome shotgun (WGS) entry which is preliminary data.</text>
</comment>
<organism evidence="2 3">
    <name type="scientific">Araneus ventricosus</name>
    <name type="common">Orbweaver spider</name>
    <name type="synonym">Epeira ventricosa</name>
    <dbReference type="NCBI Taxonomy" id="182803"/>
    <lineage>
        <taxon>Eukaryota</taxon>
        <taxon>Metazoa</taxon>
        <taxon>Ecdysozoa</taxon>
        <taxon>Arthropoda</taxon>
        <taxon>Chelicerata</taxon>
        <taxon>Arachnida</taxon>
        <taxon>Araneae</taxon>
        <taxon>Araneomorphae</taxon>
        <taxon>Entelegynae</taxon>
        <taxon>Araneoidea</taxon>
        <taxon>Araneidae</taxon>
        <taxon>Araneus</taxon>
    </lineage>
</organism>
<proteinExistence type="predicted"/>
<evidence type="ECO:0000313" key="2">
    <source>
        <dbReference type="EMBL" id="GBM06182.1"/>
    </source>
</evidence>
<dbReference type="EMBL" id="BGPR01000224">
    <property type="protein sequence ID" value="GBM06182.1"/>
    <property type="molecule type" value="Genomic_DNA"/>
</dbReference>
<keyword evidence="3" id="KW-1185">Reference proteome</keyword>
<sequence length="72" mass="8650">MSKYHNTQEKSQAEFERLRIDLEKYKDKYEKAILEAERNGQQKDLLGAEIQKLQSEIERIRLEKESLAERKP</sequence>
<dbReference type="AlphaFoldDB" id="A0A4Y2CP32"/>
<keyword evidence="1" id="KW-0175">Coiled coil</keyword>
<protein>
    <submittedName>
        <fullName evidence="2">Uncharacterized protein</fullName>
    </submittedName>
</protein>
<dbReference type="Proteomes" id="UP000499080">
    <property type="component" value="Unassembled WGS sequence"/>
</dbReference>
<gene>
    <name evidence="2" type="ORF">AVEN_167071_1</name>
</gene>
<feature type="coiled-coil region" evidence="1">
    <location>
        <begin position="8"/>
        <end position="70"/>
    </location>
</feature>
<evidence type="ECO:0000313" key="3">
    <source>
        <dbReference type="Proteomes" id="UP000499080"/>
    </source>
</evidence>
<accession>A0A4Y2CP32</accession>
<name>A0A4Y2CP32_ARAVE</name>
<dbReference type="OrthoDB" id="6429828at2759"/>
<reference evidence="2 3" key="1">
    <citation type="journal article" date="2019" name="Sci. Rep.">
        <title>Orb-weaving spider Araneus ventricosus genome elucidates the spidroin gene catalogue.</title>
        <authorList>
            <person name="Kono N."/>
            <person name="Nakamura H."/>
            <person name="Ohtoshi R."/>
            <person name="Moran D.A.P."/>
            <person name="Shinohara A."/>
            <person name="Yoshida Y."/>
            <person name="Fujiwara M."/>
            <person name="Mori M."/>
            <person name="Tomita M."/>
            <person name="Arakawa K."/>
        </authorList>
    </citation>
    <scope>NUCLEOTIDE SEQUENCE [LARGE SCALE GENOMIC DNA]</scope>
</reference>